<feature type="compositionally biased region" description="Basic and acidic residues" evidence="1">
    <location>
        <begin position="59"/>
        <end position="71"/>
    </location>
</feature>
<gene>
    <name evidence="3" type="ORF">BDV95DRAFT_210406</name>
</gene>
<evidence type="ECO:0000313" key="4">
    <source>
        <dbReference type="Proteomes" id="UP000481861"/>
    </source>
</evidence>
<dbReference type="AlphaFoldDB" id="A0A7C8M3G7"/>
<dbReference type="OrthoDB" id="4161186at2759"/>
<feature type="region of interest" description="Disordered" evidence="1">
    <location>
        <begin position="20"/>
        <end position="114"/>
    </location>
</feature>
<reference evidence="3 4" key="1">
    <citation type="submission" date="2020-01" db="EMBL/GenBank/DDBJ databases">
        <authorList>
            <consortium name="DOE Joint Genome Institute"/>
            <person name="Haridas S."/>
            <person name="Albert R."/>
            <person name="Binder M."/>
            <person name="Bloem J."/>
            <person name="Labutti K."/>
            <person name="Salamov A."/>
            <person name="Andreopoulos B."/>
            <person name="Baker S.E."/>
            <person name="Barry K."/>
            <person name="Bills G."/>
            <person name="Bluhm B.H."/>
            <person name="Cannon C."/>
            <person name="Castanera R."/>
            <person name="Culley D.E."/>
            <person name="Daum C."/>
            <person name="Ezra D."/>
            <person name="Gonzalez J.B."/>
            <person name="Henrissat B."/>
            <person name="Kuo A."/>
            <person name="Liang C."/>
            <person name="Lipzen A."/>
            <person name="Lutzoni F."/>
            <person name="Magnuson J."/>
            <person name="Mondo S."/>
            <person name="Nolan M."/>
            <person name="Ohm R."/>
            <person name="Pangilinan J."/>
            <person name="Park H.-J.H."/>
            <person name="Ramirez L."/>
            <person name="Alfaro M."/>
            <person name="Sun H."/>
            <person name="Tritt A."/>
            <person name="Yoshinaga Y."/>
            <person name="Zwiers L.-H.L."/>
            <person name="Turgeon B.G."/>
            <person name="Goodwin S.B."/>
            <person name="Spatafora J.W."/>
            <person name="Crous P.W."/>
            <person name="Grigoriev I.V."/>
        </authorList>
    </citation>
    <scope>NUCLEOTIDE SEQUENCE [LARGE SCALE GENOMIC DNA]</scope>
    <source>
        <strain evidence="3 4">CBS 611.86</strain>
    </source>
</reference>
<feature type="compositionally biased region" description="Polar residues" evidence="1">
    <location>
        <begin position="98"/>
        <end position="114"/>
    </location>
</feature>
<comment type="caution">
    <text evidence="3">The sequence shown here is derived from an EMBL/GenBank/DDBJ whole genome shotgun (WGS) entry which is preliminary data.</text>
</comment>
<name>A0A7C8M3G7_9PLEO</name>
<accession>A0A7C8M3G7</accession>
<proteinExistence type="predicted"/>
<organism evidence="3 4">
    <name type="scientific">Massariosphaeria phaeospora</name>
    <dbReference type="NCBI Taxonomy" id="100035"/>
    <lineage>
        <taxon>Eukaryota</taxon>
        <taxon>Fungi</taxon>
        <taxon>Dikarya</taxon>
        <taxon>Ascomycota</taxon>
        <taxon>Pezizomycotina</taxon>
        <taxon>Dothideomycetes</taxon>
        <taxon>Pleosporomycetidae</taxon>
        <taxon>Pleosporales</taxon>
        <taxon>Pleosporales incertae sedis</taxon>
        <taxon>Massariosphaeria</taxon>
    </lineage>
</organism>
<dbReference type="InterPro" id="IPR046797">
    <property type="entry name" value="PDDEXK_12"/>
</dbReference>
<dbReference type="EMBL" id="JAADJZ010000028">
    <property type="protein sequence ID" value="KAF2866455.1"/>
    <property type="molecule type" value="Genomic_DNA"/>
</dbReference>
<evidence type="ECO:0000313" key="3">
    <source>
        <dbReference type="EMBL" id="KAF2866455.1"/>
    </source>
</evidence>
<dbReference type="Proteomes" id="UP000481861">
    <property type="component" value="Unassembled WGS sequence"/>
</dbReference>
<sequence length="435" mass="49140">MSPVNLYEISVWIDRVDSTPQDVTSIPPLCPRAHDDQQNPRQTNKGKRRLMDGNLDLEETPRPSKRQRDIIDVAQLPLGAPRLFPSPSPTKSNTTPSEASEASLESHQSGRLSPSKQLQALEDEDQPIFFCNFGDIEEHEERVDVATMRDAIQAFADGVGILGYEDLHTVKASLSSTMDRSRFGYSWANNCTQRLTYGAMPSIACLEDIVRAGWNNDRGTGTSEDDWNTDVQRPLIKLALETCKHKATLNIHGVKTLTIDPKSLARTKEGIPRRIIDYVVALKSDEITKQAWHTLEPLSVDGRKTIKSWNHVTRNRNLRTEPIAINVETKGPHKSWTDGKPQIAIWTDAWLNRLSLLPRAKEKTGPWPAIPLLIAQGHDWHLLVISRDGEKMVIRDKIDVGSTRSCFDAMKVVAVLHWCMDWAETVWRPWFLALI</sequence>
<keyword evidence="4" id="KW-1185">Reference proteome</keyword>
<protein>
    <recommendedName>
        <fullName evidence="2">PD-(D/E)XK nuclease-like domain-containing protein</fullName>
    </recommendedName>
</protein>
<dbReference type="Pfam" id="PF20516">
    <property type="entry name" value="PDDEXK_12"/>
    <property type="match status" value="1"/>
</dbReference>
<evidence type="ECO:0000259" key="2">
    <source>
        <dbReference type="Pfam" id="PF20516"/>
    </source>
</evidence>
<feature type="domain" description="PD-(D/E)XK nuclease-like" evidence="2">
    <location>
        <begin position="186"/>
        <end position="428"/>
    </location>
</feature>
<evidence type="ECO:0000256" key="1">
    <source>
        <dbReference type="SAM" id="MobiDB-lite"/>
    </source>
</evidence>